<comment type="caution">
    <text evidence="2">The sequence shown here is derived from an EMBL/GenBank/DDBJ whole genome shotgun (WGS) entry which is preliminary data.</text>
</comment>
<dbReference type="AlphaFoldDB" id="A0A084Y1D0"/>
<accession>A0A084Y1D0</accession>
<proteinExistence type="predicted"/>
<dbReference type="PROSITE" id="PS00409">
    <property type="entry name" value="PROKAR_NTER_METHYL"/>
    <property type="match status" value="1"/>
</dbReference>
<evidence type="ECO:0000313" key="3">
    <source>
        <dbReference type="Proteomes" id="UP000019812"/>
    </source>
</evidence>
<dbReference type="Proteomes" id="UP000019812">
    <property type="component" value="Unassembled WGS sequence"/>
</dbReference>
<feature type="transmembrane region" description="Helical" evidence="1">
    <location>
        <begin position="12"/>
        <end position="35"/>
    </location>
</feature>
<dbReference type="InterPro" id="IPR012902">
    <property type="entry name" value="N_methyl_site"/>
</dbReference>
<gene>
    <name evidence="2" type="ORF">CAPSK01_001920</name>
</gene>
<reference evidence="2 3" key="1">
    <citation type="submission" date="2014-07" db="EMBL/GenBank/DDBJ databases">
        <title>Expanding our view of genomic diversity in Candidatus Accumulibacter clades.</title>
        <authorList>
            <person name="Skennerton C.T."/>
            <person name="Barr J.J."/>
            <person name="Slater F.R."/>
            <person name="Bond P.L."/>
            <person name="Tyson G.W."/>
        </authorList>
    </citation>
    <scope>NUCLEOTIDE SEQUENCE [LARGE SCALE GENOMIC DNA]</scope>
    <source>
        <strain evidence="3">SK-01</strain>
    </source>
</reference>
<dbReference type="EMBL" id="JDSS02000020">
    <property type="protein sequence ID" value="KFB68524.1"/>
    <property type="molecule type" value="Genomic_DNA"/>
</dbReference>
<sequence>MKFLQQAMRGFTLLEVLISLLILMIALLGIAALMLKGQRAGFEAYQRQQALAMAQEMAEKIRANQGGAPFYVTGVTEGTGMPGRGGLFATYKALASDAKCLSGPNCTSEQIAQNHLATWDGVLAGGSEIKDAATNRVGGIIGARGCIERPAATEPVFLVSVAWQGESDTFAPDATTASACGAGLYGSPARRRLVTLAVVTCQLNAAAPWGCS</sequence>
<keyword evidence="1" id="KW-0472">Membrane</keyword>
<dbReference type="RefSeq" id="WP_273703356.1">
    <property type="nucleotide sequence ID" value="NZ_JDSS02000020.1"/>
</dbReference>
<evidence type="ECO:0000313" key="2">
    <source>
        <dbReference type="EMBL" id="KFB68524.1"/>
    </source>
</evidence>
<dbReference type="InterPro" id="IPR013362">
    <property type="entry name" value="Pilus_4_PilV"/>
</dbReference>
<dbReference type="NCBIfam" id="TIGR02523">
    <property type="entry name" value="type_IV_pilV"/>
    <property type="match status" value="1"/>
</dbReference>
<dbReference type="Pfam" id="PF07963">
    <property type="entry name" value="N_methyl"/>
    <property type="match status" value="1"/>
</dbReference>
<keyword evidence="1" id="KW-1133">Transmembrane helix</keyword>
<evidence type="ECO:0000256" key="1">
    <source>
        <dbReference type="SAM" id="Phobius"/>
    </source>
</evidence>
<protein>
    <submittedName>
        <fullName evidence="2">Type IV pilus modification protein PilV</fullName>
    </submittedName>
</protein>
<keyword evidence="1" id="KW-0812">Transmembrane</keyword>
<dbReference type="STRING" id="1457154.CAPSK01_001920"/>
<name>A0A084Y1D0_9PROT</name>
<organism evidence="2 3">
    <name type="scientific">Candidatus Accumulibacter vicinus</name>
    <dbReference type="NCBI Taxonomy" id="2954382"/>
    <lineage>
        <taxon>Bacteria</taxon>
        <taxon>Pseudomonadati</taxon>
        <taxon>Pseudomonadota</taxon>
        <taxon>Betaproteobacteria</taxon>
        <taxon>Candidatus Accumulibacter</taxon>
    </lineage>
</organism>